<accession>A0ABV3TV33</accession>
<dbReference type="Proteomes" id="UP001557484">
    <property type="component" value="Unassembled WGS sequence"/>
</dbReference>
<keyword evidence="2" id="KW-0378">Hydrolase</keyword>
<feature type="domain" description="Retropepsin-like aspartic endopeptidase" evidence="1">
    <location>
        <begin position="10"/>
        <end position="145"/>
    </location>
</feature>
<dbReference type="EMBL" id="JBFRYB010000001">
    <property type="protein sequence ID" value="MEX1665200.1"/>
    <property type="molecule type" value="Genomic_DNA"/>
</dbReference>
<protein>
    <submittedName>
        <fullName evidence="2">ATP-dependent zinc protease</fullName>
    </submittedName>
</protein>
<keyword evidence="2" id="KW-0645">Protease</keyword>
<dbReference type="PANTHER" id="PTHR38037:SF2">
    <property type="entry name" value="ATP-DEPENDENT ZINC PROTEASE DOMAIN-CONTAINING PROTEIN-RELATED"/>
    <property type="match status" value="1"/>
</dbReference>
<dbReference type="Pfam" id="PF05618">
    <property type="entry name" value="Zn_protease"/>
    <property type="match status" value="1"/>
</dbReference>
<dbReference type="RefSeq" id="WP_368375308.1">
    <property type="nucleotide sequence ID" value="NZ_JBFRYB010000001.1"/>
</dbReference>
<comment type="caution">
    <text evidence="2">The sequence shown here is derived from an EMBL/GenBank/DDBJ whole genome shotgun (WGS) entry which is preliminary data.</text>
</comment>
<dbReference type="SUPFAM" id="SSF50630">
    <property type="entry name" value="Acid proteases"/>
    <property type="match status" value="1"/>
</dbReference>
<proteinExistence type="predicted"/>
<evidence type="ECO:0000313" key="2">
    <source>
        <dbReference type="EMBL" id="MEX1665200.1"/>
    </source>
</evidence>
<dbReference type="PANTHER" id="PTHR38037">
    <property type="entry name" value="ZN_PROTEASE DOMAIN-CONTAINING PROTEIN"/>
    <property type="match status" value="1"/>
</dbReference>
<dbReference type="GO" id="GO:0006508">
    <property type="term" value="P:proteolysis"/>
    <property type="evidence" value="ECO:0007669"/>
    <property type="project" value="UniProtKB-KW"/>
</dbReference>
<name>A0ABV3TV33_9GAMM</name>
<organism evidence="2 3">
    <name type="scientific">Zhongshania arctica</name>
    <dbReference type="NCBI Taxonomy" id="3238302"/>
    <lineage>
        <taxon>Bacteria</taxon>
        <taxon>Pseudomonadati</taxon>
        <taxon>Pseudomonadota</taxon>
        <taxon>Gammaproteobacteria</taxon>
        <taxon>Cellvibrionales</taxon>
        <taxon>Spongiibacteraceae</taxon>
        <taxon>Zhongshania</taxon>
    </lineage>
</organism>
<evidence type="ECO:0000259" key="1">
    <source>
        <dbReference type="Pfam" id="PF05618"/>
    </source>
</evidence>
<dbReference type="InterPro" id="IPR008503">
    <property type="entry name" value="Asp_endopeptidase"/>
</dbReference>
<dbReference type="GO" id="GO:0008233">
    <property type="term" value="F:peptidase activity"/>
    <property type="evidence" value="ECO:0007669"/>
    <property type="project" value="UniProtKB-KW"/>
</dbReference>
<reference evidence="2 3" key="1">
    <citation type="journal article" date="2011" name="Int. J. Syst. Evol. Microbiol.">
        <title>Zhongshania antarctica gen. nov., sp. nov. and Zhongshania guokunii sp. nov., gammaproteobacteria respectively isolated from coastal attached (fast) ice and surface seawater of the Antarctic.</title>
        <authorList>
            <person name="Li H.J."/>
            <person name="Zhang X.Y."/>
            <person name="Chen C.X."/>
            <person name="Zhang Y.J."/>
            <person name="Gao Z.M."/>
            <person name="Yu Y."/>
            <person name="Chen X.L."/>
            <person name="Chen B."/>
            <person name="Zhang Y.Z."/>
        </authorList>
    </citation>
    <scope>NUCLEOTIDE SEQUENCE [LARGE SCALE GENOMIC DNA]</scope>
    <source>
        <strain evidence="2 3">R06B22</strain>
    </source>
</reference>
<evidence type="ECO:0000313" key="3">
    <source>
        <dbReference type="Proteomes" id="UP001557484"/>
    </source>
</evidence>
<dbReference type="Gene3D" id="2.40.70.10">
    <property type="entry name" value="Acid Proteases"/>
    <property type="match status" value="1"/>
</dbReference>
<dbReference type="InterPro" id="IPR021109">
    <property type="entry name" value="Peptidase_aspartic_dom_sf"/>
</dbReference>
<gene>
    <name evidence="2" type="ORF">AB4875_06845</name>
</gene>
<keyword evidence="3" id="KW-1185">Reference proteome</keyword>
<sequence length="154" mass="17127">MTKYPDKILVGALELCDIPELGITDLQMRVDTGAATSSLHVDNIEEFVVEGKRRVRFDIHPDVHNVEKIITATAPLSGKKTVKSSSADKEKRVVIKTAIKLGGETWKIKLTLTDRSTMTNLMLLGREAMKDRILVDPSEEFILTKDNSTAFLDS</sequence>